<name>A0ABQ9ZNM8_9CRUS</name>
<feature type="compositionally biased region" description="Polar residues" evidence="1">
    <location>
        <begin position="112"/>
        <end position="121"/>
    </location>
</feature>
<organism evidence="2 3">
    <name type="scientific">Daphnia magna</name>
    <dbReference type="NCBI Taxonomy" id="35525"/>
    <lineage>
        <taxon>Eukaryota</taxon>
        <taxon>Metazoa</taxon>
        <taxon>Ecdysozoa</taxon>
        <taxon>Arthropoda</taxon>
        <taxon>Crustacea</taxon>
        <taxon>Branchiopoda</taxon>
        <taxon>Diplostraca</taxon>
        <taxon>Cladocera</taxon>
        <taxon>Anomopoda</taxon>
        <taxon>Daphniidae</taxon>
        <taxon>Daphnia</taxon>
    </lineage>
</organism>
<protein>
    <submittedName>
        <fullName evidence="2">Uncharacterized protein</fullName>
    </submittedName>
</protein>
<evidence type="ECO:0000313" key="2">
    <source>
        <dbReference type="EMBL" id="KAK4014423.1"/>
    </source>
</evidence>
<comment type="caution">
    <text evidence="2">The sequence shown here is derived from an EMBL/GenBank/DDBJ whole genome shotgun (WGS) entry which is preliminary data.</text>
</comment>
<feature type="region of interest" description="Disordered" evidence="1">
    <location>
        <begin position="112"/>
        <end position="135"/>
    </location>
</feature>
<accession>A0ABQ9ZNM8</accession>
<evidence type="ECO:0000256" key="1">
    <source>
        <dbReference type="SAM" id="MobiDB-lite"/>
    </source>
</evidence>
<reference evidence="2 3" key="1">
    <citation type="journal article" date="2023" name="Nucleic Acids Res.">
        <title>The hologenome of Daphnia magna reveals possible DNA methylation and microbiome-mediated evolution of the host genome.</title>
        <authorList>
            <person name="Chaturvedi A."/>
            <person name="Li X."/>
            <person name="Dhandapani V."/>
            <person name="Marshall H."/>
            <person name="Kissane S."/>
            <person name="Cuenca-Cambronero M."/>
            <person name="Asole G."/>
            <person name="Calvet F."/>
            <person name="Ruiz-Romero M."/>
            <person name="Marangio P."/>
            <person name="Guigo R."/>
            <person name="Rago D."/>
            <person name="Mirbahai L."/>
            <person name="Eastwood N."/>
            <person name="Colbourne J.K."/>
            <person name="Zhou J."/>
            <person name="Mallon E."/>
            <person name="Orsini L."/>
        </authorList>
    </citation>
    <scope>NUCLEOTIDE SEQUENCE [LARGE SCALE GENOMIC DNA]</scope>
    <source>
        <strain evidence="2">LRV0_1</strain>
    </source>
</reference>
<dbReference type="EMBL" id="JAOYFB010000004">
    <property type="protein sequence ID" value="KAK4014423.1"/>
    <property type="molecule type" value="Genomic_DNA"/>
</dbReference>
<keyword evidence="3" id="KW-1185">Reference proteome</keyword>
<evidence type="ECO:0000313" key="3">
    <source>
        <dbReference type="Proteomes" id="UP001234178"/>
    </source>
</evidence>
<proteinExistence type="predicted"/>
<sequence>MAHNCNRKMMRNDGTEQAAQVKCRNDYDSTRSPCTPQICVCSRPNYHVGTNSRHIPSEPQLKFCETITNEINDPRLPAIPAKSIDDTMFLKRPTHPYATWWELSSAKTSIHPSPWSKSMAKSSPPVKSNRCPSATQPFQSKLHHTIGNFRHITKMKPLEFKMGWQLYRRRSNAIKSESFSASMAKFNIELISRTSNVSMMSLTNEFNTTGYSRAAT</sequence>
<dbReference type="Proteomes" id="UP001234178">
    <property type="component" value="Unassembled WGS sequence"/>
</dbReference>
<gene>
    <name evidence="2" type="ORF">OUZ56_026945</name>
</gene>